<keyword evidence="3" id="KW-1185">Reference proteome</keyword>
<dbReference type="Proteomes" id="UP000549394">
    <property type="component" value="Unassembled WGS sequence"/>
</dbReference>
<dbReference type="EMBL" id="CAJFCJ010000009">
    <property type="protein sequence ID" value="CAD5118558.1"/>
    <property type="molecule type" value="Genomic_DNA"/>
</dbReference>
<dbReference type="GO" id="GO:0032006">
    <property type="term" value="P:regulation of TOR signaling"/>
    <property type="evidence" value="ECO:0007669"/>
    <property type="project" value="TreeGrafter"/>
</dbReference>
<gene>
    <name evidence="2" type="ORF">DGYR_LOCUS6915</name>
</gene>
<name>A0A7I8VVF7_9ANNE</name>
<dbReference type="InterPro" id="IPR036322">
    <property type="entry name" value="WD40_repeat_dom_sf"/>
</dbReference>
<dbReference type="Pfam" id="PF15907">
    <property type="entry name" value="Itfg2"/>
    <property type="match status" value="2"/>
</dbReference>
<organism evidence="2 3">
    <name type="scientific">Dimorphilus gyrociliatus</name>
    <dbReference type="NCBI Taxonomy" id="2664684"/>
    <lineage>
        <taxon>Eukaryota</taxon>
        <taxon>Metazoa</taxon>
        <taxon>Spiralia</taxon>
        <taxon>Lophotrochozoa</taxon>
        <taxon>Annelida</taxon>
        <taxon>Polychaeta</taxon>
        <taxon>Polychaeta incertae sedis</taxon>
        <taxon>Dinophilidae</taxon>
        <taxon>Dimorphilus</taxon>
    </lineage>
</organism>
<accession>A0A7I8VVF7</accession>
<feature type="region of interest" description="Disordered" evidence="1">
    <location>
        <begin position="117"/>
        <end position="138"/>
    </location>
</feature>
<evidence type="ECO:0000313" key="2">
    <source>
        <dbReference type="EMBL" id="CAD5118558.1"/>
    </source>
</evidence>
<evidence type="ECO:0000313" key="3">
    <source>
        <dbReference type="Proteomes" id="UP000549394"/>
    </source>
</evidence>
<dbReference type="AlphaFoldDB" id="A0A7I8VVF7"/>
<dbReference type="SUPFAM" id="SSF50978">
    <property type="entry name" value="WD40 repeat-like"/>
    <property type="match status" value="1"/>
</dbReference>
<dbReference type="OrthoDB" id="9996127at2759"/>
<dbReference type="InterPro" id="IPR015943">
    <property type="entry name" value="WD40/YVTN_repeat-like_dom_sf"/>
</dbReference>
<sequence length="508" mass="56826">MRTVSFKENLTFLYDGMVSSNALSFGDVDNDGKNEMFLGTTSGDIFIYKFDSKYPWKTAGNLHMITSVGCGPVCNTGKNLLVCLTVEGWCYFFDISPTNDESDNFIPSTPFDSSSRFVGEEAKPELENDEGDAISANHSEDDQFSDFDNLGESQNDFNFDANNESMNIYSNAYTITPSFQQKLLPNNKCFCITDINKDGEVELVIGYSDRKVRAFKWSENEFKLVEEWTLAGLLGSVSWCNNPDLQSVDLIVSQPGGTYCTLKFPDSDKVNSEFPGPYLFYHPLGSRRARNPDISTEVIGNIKRCKDGETVYYSAICTLDGTITVVDYDRIIWSLIVDRKLFSLHKIDIMGDGSEEIVACSWDGHTYIISLDQDVVRFDFPQHVASFSTGSYCSTEKDYNKPCLAYASFDGCIRVYNNLPLSSISIKSLESDLKQNAAVKSIIDQYFASSPDPTKATASAESILCQLSNYALYGLSLNLQRRLSNPIHLVQKKRKARSRSPKTTKPQS</sequence>
<dbReference type="Gene3D" id="2.130.10.10">
    <property type="entry name" value="YVTN repeat-like/Quinoprotein amine dehydrogenase"/>
    <property type="match status" value="1"/>
</dbReference>
<proteinExistence type="predicted"/>
<dbReference type="PANTHER" id="PTHR16317:SF1">
    <property type="entry name" value="KICSTOR COMPLEX PROTEIN ITFG2"/>
    <property type="match status" value="1"/>
</dbReference>
<reference evidence="2 3" key="1">
    <citation type="submission" date="2020-08" db="EMBL/GenBank/DDBJ databases">
        <authorList>
            <person name="Hejnol A."/>
        </authorList>
    </citation>
    <scope>NUCLEOTIDE SEQUENCE [LARGE SCALE GENOMIC DNA]</scope>
</reference>
<evidence type="ECO:0000256" key="1">
    <source>
        <dbReference type="SAM" id="MobiDB-lite"/>
    </source>
</evidence>
<comment type="caution">
    <text evidence="2">The sequence shown here is derived from an EMBL/GenBank/DDBJ whole genome shotgun (WGS) entry which is preliminary data.</text>
</comment>
<dbReference type="InterPro" id="IPR031793">
    <property type="entry name" value="KICSTOR_ITFG2"/>
</dbReference>
<feature type="compositionally biased region" description="Basic residues" evidence="1">
    <location>
        <begin position="490"/>
        <end position="502"/>
    </location>
</feature>
<dbReference type="PANTHER" id="PTHR16317">
    <property type="entry name" value="INTEGRIN ALPHA REPEAT DOMAIN-CONTAINING"/>
    <property type="match status" value="1"/>
</dbReference>
<protein>
    <submittedName>
        <fullName evidence="2">DgyrCDS7246</fullName>
    </submittedName>
</protein>
<feature type="region of interest" description="Disordered" evidence="1">
    <location>
        <begin position="488"/>
        <end position="508"/>
    </location>
</feature>